<dbReference type="GO" id="GO:0006887">
    <property type="term" value="P:exocytosis"/>
    <property type="evidence" value="ECO:0007669"/>
    <property type="project" value="UniProtKB-KW"/>
</dbReference>
<evidence type="ECO:0000313" key="13">
    <source>
        <dbReference type="EMBL" id="CAD7654205.1"/>
    </source>
</evidence>
<dbReference type="AlphaFoldDB" id="A0A7R9M841"/>
<dbReference type="GO" id="GO:0000724">
    <property type="term" value="P:double-strand break repair via homologous recombination"/>
    <property type="evidence" value="ECO:0007669"/>
    <property type="project" value="TreeGrafter"/>
</dbReference>
<keyword evidence="5" id="KW-0433">Leucine-rich repeat</keyword>
<feature type="region of interest" description="Disordered" evidence="12">
    <location>
        <begin position="692"/>
        <end position="772"/>
    </location>
</feature>
<keyword evidence="8" id="KW-0539">Nucleus</keyword>
<dbReference type="SUPFAM" id="SSF48403">
    <property type="entry name" value="Ankyrin repeat"/>
    <property type="match status" value="1"/>
</dbReference>
<dbReference type="SMART" id="SM00248">
    <property type="entry name" value="ANK"/>
    <property type="match status" value="3"/>
</dbReference>
<dbReference type="GO" id="GO:0043596">
    <property type="term" value="C:nuclear replication fork"/>
    <property type="evidence" value="ECO:0007669"/>
    <property type="project" value="TreeGrafter"/>
</dbReference>
<keyword evidence="3" id="KW-0268">Exocytosis</keyword>
<name>A0A7R9M841_9ACAR</name>
<evidence type="ECO:0008006" key="15">
    <source>
        <dbReference type="Google" id="ProtNLM"/>
    </source>
</evidence>
<dbReference type="GO" id="GO:0044218">
    <property type="term" value="C:other organism cell membrane"/>
    <property type="evidence" value="ECO:0007669"/>
    <property type="project" value="UniProtKB-KW"/>
</dbReference>
<keyword evidence="6" id="KW-0677">Repeat</keyword>
<dbReference type="InterPro" id="IPR019734">
    <property type="entry name" value="TPR_rpt"/>
</dbReference>
<feature type="repeat" description="ANK" evidence="10">
    <location>
        <begin position="556"/>
        <end position="588"/>
    </location>
</feature>
<evidence type="ECO:0000313" key="14">
    <source>
        <dbReference type="Proteomes" id="UP000728032"/>
    </source>
</evidence>
<dbReference type="GO" id="GO:0031297">
    <property type="term" value="P:replication fork processing"/>
    <property type="evidence" value="ECO:0007669"/>
    <property type="project" value="TreeGrafter"/>
</dbReference>
<keyword evidence="9" id="KW-0472">Membrane</keyword>
<dbReference type="Pfam" id="PF12796">
    <property type="entry name" value="Ank_2"/>
    <property type="match status" value="1"/>
</dbReference>
<dbReference type="PROSITE" id="PS50005">
    <property type="entry name" value="TPR"/>
    <property type="match status" value="1"/>
</dbReference>
<evidence type="ECO:0000256" key="5">
    <source>
        <dbReference type="ARBA" id="ARBA00022614"/>
    </source>
</evidence>
<evidence type="ECO:0000256" key="1">
    <source>
        <dbReference type="ARBA" id="ARBA00004123"/>
    </source>
</evidence>
<dbReference type="PROSITE" id="PS50297">
    <property type="entry name" value="ANK_REP_REGION"/>
    <property type="match status" value="2"/>
</dbReference>
<dbReference type="SMART" id="SM00028">
    <property type="entry name" value="TPR"/>
    <property type="match status" value="7"/>
</dbReference>
<keyword evidence="10" id="KW-0040">ANK repeat</keyword>
<evidence type="ECO:0000256" key="8">
    <source>
        <dbReference type="ARBA" id="ARBA00023242"/>
    </source>
</evidence>
<evidence type="ECO:0000256" key="3">
    <source>
        <dbReference type="ARBA" id="ARBA00022483"/>
    </source>
</evidence>
<dbReference type="PANTHER" id="PTHR46358:SF1">
    <property type="entry name" value="TONSOKU-LIKE PROTEIN"/>
    <property type="match status" value="1"/>
</dbReference>
<feature type="repeat" description="TPR" evidence="11">
    <location>
        <begin position="66"/>
        <end position="99"/>
    </location>
</feature>
<feature type="repeat" description="ANK" evidence="10">
    <location>
        <begin position="523"/>
        <end position="555"/>
    </location>
</feature>
<feature type="compositionally biased region" description="Basic residues" evidence="12">
    <location>
        <begin position="510"/>
        <end position="519"/>
    </location>
</feature>
<keyword evidence="4" id="KW-1052">Target cell membrane</keyword>
<dbReference type="EMBL" id="CAJPVJ010007653">
    <property type="protein sequence ID" value="CAG2171392.1"/>
    <property type="molecule type" value="Genomic_DNA"/>
</dbReference>
<keyword evidence="9" id="KW-1053">Target membrane</keyword>
<evidence type="ECO:0000256" key="12">
    <source>
        <dbReference type="SAM" id="MobiDB-lite"/>
    </source>
</evidence>
<keyword evidence="14" id="KW-1185">Reference proteome</keyword>
<evidence type="ECO:0000256" key="9">
    <source>
        <dbReference type="ARBA" id="ARBA00023298"/>
    </source>
</evidence>
<comment type="subcellular location">
    <subcellularLocation>
        <location evidence="1">Nucleus</location>
    </subcellularLocation>
    <subcellularLocation>
        <location evidence="2">Target cell membrane</location>
    </subcellularLocation>
</comment>
<keyword evidence="7" id="KW-0638">Presynaptic neurotoxin</keyword>
<sequence length="980" mass="112084">MDNKAIKELKSDKLKARACNDMKELMNICNCLGRKYLQTNRYNEAIDEHKEELDHSLQMGCRRSEASARRALGECYSEISEYQKALSEHHKYLSLSQSLCDDIEIQRAFATIGRTHYLRAQELYHTNNEVNKKVLMEAKNAFSKALKLCDELTELKDKELAEMRSRLYLNLGLVLEMMGHWKEAMTHLHLSIALNKRFGLTEDMFRCQLALASVYEKNKELQNASNTYDEAIKSAKLLKNRTHLCDALIEKGLVLMRLHAFEVSRKCFKKAYKLNSPIVEDREKVIRYLKIASVICDHFREMSQTSDSEVKLNLCDKLGDHFVELKLFGVAIDFYKKELNLAIQCNKSDAEIAKIYVSIAQTYGDNMQYTEAIEYFTHELNCNRGNGVEESKTLKNIAEMKEYLEDDKLNDDIIETYEMALEKIGNSDTSLSLDLLQRFLAFLRSRRLKCDKILELNDRIKELSLQRRTECEPIEDEEEDNEDIYDKYNLNDLSDFSSGSDDEEVSSSNRSKRMGKKMKTNQLGETDLHRAAIEGKVKLVERLLADKHPVHVRDHCGWTPLHEAVNNGHIEIVKLLLANGAHIDDNEGAKCDGITPLHDACSNGHFSIIRLLLRKGAKVTLLNNSNETPLDSLRDWKRRCSEEKSITENDAKEFKLLEKELEELLNKAGFVRKSVSFPKALNRTAKVHSALIRNRRSSPDMDSDDSLNASIHKSSYSRPNNLVTKSANDMDIDFDDPRTARREYSASISNLRRNRDVDTSKQKPRPKGTAMPALIDERNLVNENQWLIDDMPTNKKRSCLDAFDAFNKRSKTSDNTLKTSKPLRYKSTKQTNIDSQRHDSDLDMYSDSESTCDSGGSEPTVINPKPPLPESTRDMMSKNSVSNAESRTNLKPILLRVCVNDSDNTVFVIPVLNRSANCLWLNKEAEKRYFSKFGEKPILSLQTTDGALLTDEDCILDVITGDELKVNAKIESWVLNPLPD</sequence>
<evidence type="ECO:0000256" key="6">
    <source>
        <dbReference type="ARBA" id="ARBA00022737"/>
    </source>
</evidence>
<protein>
    <recommendedName>
        <fullName evidence="15">Tonsoku-like protein</fullName>
    </recommendedName>
</protein>
<evidence type="ECO:0000256" key="11">
    <source>
        <dbReference type="PROSITE-ProRule" id="PRU00339"/>
    </source>
</evidence>
<feature type="compositionally biased region" description="Polar residues" evidence="12">
    <location>
        <begin position="707"/>
        <end position="727"/>
    </location>
</feature>
<feature type="region of interest" description="Disordered" evidence="12">
    <location>
        <begin position="491"/>
        <end position="525"/>
    </location>
</feature>
<dbReference type="InterPro" id="IPR052311">
    <property type="entry name" value="MMS22L-TONSL_complex_comp"/>
</dbReference>
<dbReference type="OrthoDB" id="2384350at2759"/>
<dbReference type="InterPro" id="IPR011990">
    <property type="entry name" value="TPR-like_helical_dom_sf"/>
</dbReference>
<keyword evidence="11" id="KW-0802">TPR repeat</keyword>
<dbReference type="Gene3D" id="1.25.40.10">
    <property type="entry name" value="Tetratricopeptide repeat domain"/>
    <property type="match status" value="2"/>
</dbReference>
<dbReference type="Proteomes" id="UP000728032">
    <property type="component" value="Unassembled WGS sequence"/>
</dbReference>
<dbReference type="EMBL" id="OC922478">
    <property type="protein sequence ID" value="CAD7654205.1"/>
    <property type="molecule type" value="Genomic_DNA"/>
</dbReference>
<evidence type="ECO:0000256" key="10">
    <source>
        <dbReference type="PROSITE-ProRule" id="PRU00023"/>
    </source>
</evidence>
<keyword evidence="7" id="KW-0528">Neurotoxin</keyword>
<keyword evidence="7" id="KW-0800">Toxin</keyword>
<evidence type="ECO:0000256" key="4">
    <source>
        <dbReference type="ARBA" id="ARBA00022537"/>
    </source>
</evidence>
<feature type="region of interest" description="Disordered" evidence="12">
    <location>
        <begin position="812"/>
        <end position="877"/>
    </location>
</feature>
<gene>
    <name evidence="13" type="ORF">ONB1V03_LOCUS10855</name>
</gene>
<feature type="non-terminal residue" evidence="13">
    <location>
        <position position="1"/>
    </location>
</feature>
<proteinExistence type="predicted"/>
<dbReference type="SUPFAM" id="SSF48452">
    <property type="entry name" value="TPR-like"/>
    <property type="match status" value="3"/>
</dbReference>
<feature type="repeat" description="ANK" evidence="10">
    <location>
        <begin position="592"/>
        <end position="624"/>
    </location>
</feature>
<dbReference type="InterPro" id="IPR036770">
    <property type="entry name" value="Ankyrin_rpt-contain_sf"/>
</dbReference>
<accession>A0A7R9M841</accession>
<evidence type="ECO:0000256" key="2">
    <source>
        <dbReference type="ARBA" id="ARBA00004175"/>
    </source>
</evidence>
<reference evidence="13" key="1">
    <citation type="submission" date="2020-11" db="EMBL/GenBank/DDBJ databases">
        <authorList>
            <person name="Tran Van P."/>
        </authorList>
    </citation>
    <scope>NUCLEOTIDE SEQUENCE</scope>
</reference>
<dbReference type="InterPro" id="IPR002110">
    <property type="entry name" value="Ankyrin_rpt"/>
</dbReference>
<feature type="compositionally biased region" description="Basic and acidic residues" evidence="12">
    <location>
        <begin position="735"/>
        <end position="744"/>
    </location>
</feature>
<dbReference type="GO" id="GO:0044231">
    <property type="term" value="C:host cell presynaptic membrane"/>
    <property type="evidence" value="ECO:0007669"/>
    <property type="project" value="UniProtKB-KW"/>
</dbReference>
<dbReference type="PRINTS" id="PR01415">
    <property type="entry name" value="ANKYRIN"/>
</dbReference>
<dbReference type="Gene3D" id="1.25.40.20">
    <property type="entry name" value="Ankyrin repeat-containing domain"/>
    <property type="match status" value="1"/>
</dbReference>
<dbReference type="PANTHER" id="PTHR46358">
    <property type="entry name" value="TONSOKU-LIKE PROTEIN"/>
    <property type="match status" value="1"/>
</dbReference>
<organism evidence="13">
    <name type="scientific">Oppiella nova</name>
    <dbReference type="NCBI Taxonomy" id="334625"/>
    <lineage>
        <taxon>Eukaryota</taxon>
        <taxon>Metazoa</taxon>
        <taxon>Ecdysozoa</taxon>
        <taxon>Arthropoda</taxon>
        <taxon>Chelicerata</taxon>
        <taxon>Arachnida</taxon>
        <taxon>Acari</taxon>
        <taxon>Acariformes</taxon>
        <taxon>Sarcoptiformes</taxon>
        <taxon>Oribatida</taxon>
        <taxon>Brachypylina</taxon>
        <taxon>Oppioidea</taxon>
        <taxon>Oppiidae</taxon>
        <taxon>Oppiella</taxon>
    </lineage>
</organism>
<evidence type="ECO:0000256" key="7">
    <source>
        <dbReference type="ARBA" id="ARBA00023028"/>
    </source>
</evidence>
<dbReference type="PROSITE" id="PS50088">
    <property type="entry name" value="ANK_REPEAT"/>
    <property type="match status" value="3"/>
</dbReference>